<dbReference type="Gene3D" id="3.30.110.70">
    <property type="entry name" value="Hypothetical protein apc22750. Chain B"/>
    <property type="match status" value="1"/>
</dbReference>
<dbReference type="Pfam" id="PF01906">
    <property type="entry name" value="YbjQ_1"/>
    <property type="match status" value="1"/>
</dbReference>
<organism evidence="2 3">
    <name type="scientific">Phytohabitans aurantiacus</name>
    <dbReference type="NCBI Taxonomy" id="3016789"/>
    <lineage>
        <taxon>Bacteria</taxon>
        <taxon>Bacillati</taxon>
        <taxon>Actinomycetota</taxon>
        <taxon>Actinomycetes</taxon>
        <taxon>Micromonosporales</taxon>
        <taxon>Micromonosporaceae</taxon>
    </lineage>
</organism>
<gene>
    <name evidence="2" type="ORF">Pa4123_21760</name>
</gene>
<dbReference type="PANTHER" id="PTHR34068">
    <property type="entry name" value="UPF0145 PROTEIN YBJQ"/>
    <property type="match status" value="1"/>
</dbReference>
<reference evidence="2" key="1">
    <citation type="submission" date="2022-12" db="EMBL/GenBank/DDBJ databases">
        <title>New Phytohabitans aurantiacus sp. RD004123 nov., an actinomycete isolated from soil.</title>
        <authorList>
            <person name="Triningsih D.W."/>
            <person name="Harunari E."/>
            <person name="Igarashi Y."/>
        </authorList>
    </citation>
    <scope>NUCLEOTIDE SEQUENCE</scope>
    <source>
        <strain evidence="2">RD004123</strain>
    </source>
</reference>
<dbReference type="EMBL" id="BSDI01000007">
    <property type="protein sequence ID" value="GLH96902.1"/>
    <property type="molecule type" value="Genomic_DNA"/>
</dbReference>
<proteinExistence type="inferred from homology"/>
<protein>
    <submittedName>
        <fullName evidence="2">UPF0145 protein</fullName>
    </submittedName>
</protein>
<evidence type="ECO:0000313" key="2">
    <source>
        <dbReference type="EMBL" id="GLH96902.1"/>
    </source>
</evidence>
<dbReference type="PANTHER" id="PTHR34068:SF2">
    <property type="entry name" value="UPF0145 PROTEIN SCO3412"/>
    <property type="match status" value="1"/>
</dbReference>
<dbReference type="SUPFAM" id="SSF117782">
    <property type="entry name" value="YbjQ-like"/>
    <property type="match status" value="1"/>
</dbReference>
<evidence type="ECO:0000313" key="3">
    <source>
        <dbReference type="Proteomes" id="UP001144280"/>
    </source>
</evidence>
<dbReference type="Proteomes" id="UP001144280">
    <property type="component" value="Unassembled WGS sequence"/>
</dbReference>
<name>A0ABQ5QRM6_9ACTN</name>
<dbReference type="InterPro" id="IPR035439">
    <property type="entry name" value="UPF0145_dom_sf"/>
</dbReference>
<sequence>MLVVTTDGLPGYRIHAVLGEVVISLPRTRNAFAEGVKSLRGGRFDPAASQHLLRWRTEAIEYLRAAARQRGANAVIGMRFDHREVGTTWMELCAYGTAVVVSPLTESGE</sequence>
<keyword evidence="3" id="KW-1185">Reference proteome</keyword>
<dbReference type="InterPro" id="IPR002765">
    <property type="entry name" value="UPF0145_YbjQ-like"/>
</dbReference>
<accession>A0ABQ5QRM6</accession>
<evidence type="ECO:0000256" key="1">
    <source>
        <dbReference type="ARBA" id="ARBA00010751"/>
    </source>
</evidence>
<comment type="caution">
    <text evidence="2">The sequence shown here is derived from an EMBL/GenBank/DDBJ whole genome shotgun (WGS) entry which is preliminary data.</text>
</comment>
<comment type="similarity">
    <text evidence="1">Belongs to the UPF0145 family.</text>
</comment>